<proteinExistence type="predicted"/>
<feature type="non-terminal residue" evidence="2">
    <location>
        <position position="173"/>
    </location>
</feature>
<dbReference type="AlphaFoldDB" id="A0AAD7IKI8"/>
<accession>A0AAD7IKI8</accession>
<keyword evidence="3" id="KW-1185">Reference proteome</keyword>
<gene>
    <name evidence="2" type="ORF">DFH07DRAFT_835497</name>
</gene>
<evidence type="ECO:0000256" key="1">
    <source>
        <dbReference type="SAM" id="MobiDB-lite"/>
    </source>
</evidence>
<comment type="caution">
    <text evidence="2">The sequence shown here is derived from an EMBL/GenBank/DDBJ whole genome shotgun (WGS) entry which is preliminary data.</text>
</comment>
<dbReference type="Proteomes" id="UP001215280">
    <property type="component" value="Unassembled WGS sequence"/>
</dbReference>
<organism evidence="2 3">
    <name type="scientific">Mycena maculata</name>
    <dbReference type="NCBI Taxonomy" id="230809"/>
    <lineage>
        <taxon>Eukaryota</taxon>
        <taxon>Fungi</taxon>
        <taxon>Dikarya</taxon>
        <taxon>Basidiomycota</taxon>
        <taxon>Agaricomycotina</taxon>
        <taxon>Agaricomycetes</taxon>
        <taxon>Agaricomycetidae</taxon>
        <taxon>Agaricales</taxon>
        <taxon>Marasmiineae</taxon>
        <taxon>Mycenaceae</taxon>
        <taxon>Mycena</taxon>
    </lineage>
</organism>
<dbReference type="EMBL" id="JARJLG010000112">
    <property type="protein sequence ID" value="KAJ7743436.1"/>
    <property type="molecule type" value="Genomic_DNA"/>
</dbReference>
<evidence type="ECO:0000313" key="3">
    <source>
        <dbReference type="Proteomes" id="UP001215280"/>
    </source>
</evidence>
<name>A0AAD7IKI8_9AGAR</name>
<feature type="compositionally biased region" description="Low complexity" evidence="1">
    <location>
        <begin position="1"/>
        <end position="20"/>
    </location>
</feature>
<sequence length="173" mass="18677">MFTLAALHPHASPSSAPAGPASGGLPGSLSAPNRWIWSLLAAALYPRATLPTPQKYILPPSRACCMPPSPTVDVAASWLYRRRVRCSWPRFGTFFNALPPLACGGIPAACFSRHSLRSAFGGPPYPSMYFILRPPRASLLPGPPRYRRGFPHQPVFLSTTGFVCTPLPVSIHT</sequence>
<feature type="region of interest" description="Disordered" evidence="1">
    <location>
        <begin position="1"/>
        <end position="25"/>
    </location>
</feature>
<reference evidence="2" key="1">
    <citation type="submission" date="2023-03" db="EMBL/GenBank/DDBJ databases">
        <title>Massive genome expansion in bonnet fungi (Mycena s.s.) driven by repeated elements and novel gene families across ecological guilds.</title>
        <authorList>
            <consortium name="Lawrence Berkeley National Laboratory"/>
            <person name="Harder C.B."/>
            <person name="Miyauchi S."/>
            <person name="Viragh M."/>
            <person name="Kuo A."/>
            <person name="Thoen E."/>
            <person name="Andreopoulos B."/>
            <person name="Lu D."/>
            <person name="Skrede I."/>
            <person name="Drula E."/>
            <person name="Henrissat B."/>
            <person name="Morin E."/>
            <person name="Kohler A."/>
            <person name="Barry K."/>
            <person name="LaButti K."/>
            <person name="Morin E."/>
            <person name="Salamov A."/>
            <person name="Lipzen A."/>
            <person name="Mereny Z."/>
            <person name="Hegedus B."/>
            <person name="Baldrian P."/>
            <person name="Stursova M."/>
            <person name="Weitz H."/>
            <person name="Taylor A."/>
            <person name="Grigoriev I.V."/>
            <person name="Nagy L.G."/>
            <person name="Martin F."/>
            <person name="Kauserud H."/>
        </authorList>
    </citation>
    <scope>NUCLEOTIDE SEQUENCE</scope>
    <source>
        <strain evidence="2">CBHHK188m</strain>
    </source>
</reference>
<evidence type="ECO:0000313" key="2">
    <source>
        <dbReference type="EMBL" id="KAJ7743436.1"/>
    </source>
</evidence>
<protein>
    <submittedName>
        <fullName evidence="2">Uncharacterized protein</fullName>
    </submittedName>
</protein>